<reference evidence="2 3" key="2">
    <citation type="submission" date="2013-02" db="EMBL/GenBank/DDBJ databases">
        <title>The Genome Sequence of Plasmodium falciparum Vietnam Oak-Knoll (FVO).</title>
        <authorList>
            <consortium name="The Broad Institute Genome Sequencing Platform"/>
            <consortium name="The Broad Institute Genome Sequencing Center for Infectious Disease"/>
            <person name="Neafsey D."/>
            <person name="Cheeseman I."/>
            <person name="Volkman S."/>
            <person name="Adams J."/>
            <person name="Walker B."/>
            <person name="Young S.K."/>
            <person name="Zeng Q."/>
            <person name="Gargeya S."/>
            <person name="Fitzgerald M."/>
            <person name="Haas B."/>
            <person name="Abouelleil A."/>
            <person name="Alvarado L."/>
            <person name="Arachchi H.M."/>
            <person name="Berlin A.M."/>
            <person name="Chapman S.B."/>
            <person name="Dewar J."/>
            <person name="Goldberg J."/>
            <person name="Griggs A."/>
            <person name="Gujja S."/>
            <person name="Hansen M."/>
            <person name="Howarth C."/>
            <person name="Imamovic A."/>
            <person name="Larimer J."/>
            <person name="McCowan C."/>
            <person name="Murphy C."/>
            <person name="Neiman D."/>
            <person name="Pearson M."/>
            <person name="Priest M."/>
            <person name="Roberts A."/>
            <person name="Saif S."/>
            <person name="Shea T."/>
            <person name="Sisk P."/>
            <person name="Sykes S."/>
            <person name="Wortman J."/>
            <person name="Nusbaum C."/>
            <person name="Birren B."/>
        </authorList>
    </citation>
    <scope>NUCLEOTIDE SEQUENCE [LARGE SCALE GENOMIC DNA]</scope>
    <source>
        <strain evidence="3">Vietnam Oak-Knoll (FVO)</strain>
    </source>
</reference>
<feature type="compositionally biased region" description="Basic and acidic residues" evidence="1">
    <location>
        <begin position="10"/>
        <end position="31"/>
    </location>
</feature>
<feature type="region of interest" description="Disordered" evidence="1">
    <location>
        <begin position="1"/>
        <end position="53"/>
    </location>
</feature>
<dbReference type="EMBL" id="KI925076">
    <property type="protein sequence ID" value="ETW18888.1"/>
    <property type="molecule type" value="Genomic_DNA"/>
</dbReference>
<proteinExistence type="predicted"/>
<sequence length="108" mass="13167">MMLLPTNFRSLKELSHETRTNHKHKINELRESKKKKKKKKKKKNRTDDKKKKKITKCNKIRKILENKIVRNIKMKHMIKKKKEKPNRSSLSLKDSEMQRKLYNTIDVK</sequence>
<gene>
    <name evidence="2" type="ORF">PFFVO_02281</name>
</gene>
<protein>
    <submittedName>
        <fullName evidence="2">Uncharacterized protein</fullName>
    </submittedName>
</protein>
<organism evidence="2 3">
    <name type="scientific">Plasmodium falciparum Vietnam Oak-Knoll</name>
    <name type="common">FVO</name>
    <dbReference type="NCBI Taxonomy" id="1036723"/>
    <lineage>
        <taxon>Eukaryota</taxon>
        <taxon>Sar</taxon>
        <taxon>Alveolata</taxon>
        <taxon>Apicomplexa</taxon>
        <taxon>Aconoidasida</taxon>
        <taxon>Haemosporida</taxon>
        <taxon>Plasmodiidae</taxon>
        <taxon>Plasmodium</taxon>
        <taxon>Plasmodium (Laverania)</taxon>
    </lineage>
</organism>
<evidence type="ECO:0000256" key="1">
    <source>
        <dbReference type="SAM" id="MobiDB-lite"/>
    </source>
</evidence>
<evidence type="ECO:0000313" key="3">
    <source>
        <dbReference type="Proteomes" id="UP000030690"/>
    </source>
</evidence>
<accession>A0A024V787</accession>
<feature type="compositionally biased region" description="Basic residues" evidence="1">
    <location>
        <begin position="32"/>
        <end position="53"/>
    </location>
</feature>
<name>A0A024V787_PLAFA</name>
<dbReference type="AlphaFoldDB" id="A0A024V787"/>
<reference evidence="2 3" key="1">
    <citation type="submission" date="2013-02" db="EMBL/GenBank/DDBJ databases">
        <title>The Genome Annotation of Plasmodium falciparum Vietnam Oak-Knoll (FVO).</title>
        <authorList>
            <consortium name="The Broad Institute Genome Sequencing Platform"/>
            <consortium name="The Broad Institute Genome Sequencing Center for Infectious Disease"/>
            <person name="Neafsey D."/>
            <person name="Hoffman S."/>
            <person name="Volkman S."/>
            <person name="Rosenthal P."/>
            <person name="Walker B."/>
            <person name="Young S.K."/>
            <person name="Zeng Q."/>
            <person name="Gargeya S."/>
            <person name="Fitzgerald M."/>
            <person name="Haas B."/>
            <person name="Abouelleil A."/>
            <person name="Allen A.W."/>
            <person name="Alvarado L."/>
            <person name="Arachchi H.M."/>
            <person name="Berlin A.M."/>
            <person name="Chapman S.B."/>
            <person name="Gainer-Dewar J."/>
            <person name="Goldberg J."/>
            <person name="Griggs A."/>
            <person name="Gujja S."/>
            <person name="Hansen M."/>
            <person name="Howarth C."/>
            <person name="Imamovic A."/>
            <person name="Ireland A."/>
            <person name="Larimer J."/>
            <person name="McCowan C."/>
            <person name="Murphy C."/>
            <person name="Pearson M."/>
            <person name="Poon T.W."/>
            <person name="Priest M."/>
            <person name="Roberts A."/>
            <person name="Saif S."/>
            <person name="Shea T."/>
            <person name="Sisk P."/>
            <person name="Sykes S."/>
            <person name="Wortman J."/>
            <person name="Nusbaum C."/>
            <person name="Birren B."/>
        </authorList>
    </citation>
    <scope>NUCLEOTIDE SEQUENCE [LARGE SCALE GENOMIC DNA]</scope>
    <source>
        <strain evidence="3">Vietnam Oak-Knoll (FVO)</strain>
    </source>
</reference>
<dbReference type="Proteomes" id="UP000030690">
    <property type="component" value="Unassembled WGS sequence"/>
</dbReference>
<feature type="region of interest" description="Disordered" evidence="1">
    <location>
        <begin position="79"/>
        <end position="108"/>
    </location>
</feature>
<evidence type="ECO:0000313" key="2">
    <source>
        <dbReference type="EMBL" id="ETW18888.1"/>
    </source>
</evidence>